<organism evidence="9 10">
    <name type="scientific">Candidatus Methylocalor cossyra</name>
    <dbReference type="NCBI Taxonomy" id="3108543"/>
    <lineage>
        <taxon>Bacteria</taxon>
        <taxon>Pseudomonadati</taxon>
        <taxon>Pseudomonadota</taxon>
        <taxon>Gammaproteobacteria</taxon>
        <taxon>Methylococcales</taxon>
        <taxon>Methylococcaceae</taxon>
        <taxon>Candidatus Methylocalor</taxon>
    </lineage>
</organism>
<comment type="cofactor">
    <cofactor evidence="1">
        <name>Mg(2+)</name>
        <dbReference type="ChEBI" id="CHEBI:18420"/>
    </cofactor>
</comment>
<dbReference type="RefSeq" id="WP_348758790.1">
    <property type="nucleotide sequence ID" value="NZ_OZ026884.1"/>
</dbReference>
<dbReference type="EMBL" id="OZ026884">
    <property type="protein sequence ID" value="CAL1239206.1"/>
    <property type="molecule type" value="Genomic_DNA"/>
</dbReference>
<dbReference type="Pfam" id="PF00293">
    <property type="entry name" value="NUDIX"/>
    <property type="match status" value="1"/>
</dbReference>
<dbReference type="PROSITE" id="PS00893">
    <property type="entry name" value="NUDIX_BOX"/>
    <property type="match status" value="1"/>
</dbReference>
<evidence type="ECO:0000256" key="2">
    <source>
        <dbReference type="ARBA" id="ARBA00005582"/>
    </source>
</evidence>
<sequence>MNNSILSAGIVIVRRHPTPRFLLLRAYRYWDFPKGLVEPGEDPWRAAQREVQEETGLTDLNFRWGKEYRETPPYGAGKIARYYLAEAPEGEVSLPVNPALGRPEHHEFRWASFDTAQTLLAPRLRPILAWAQQRALALGAEPPEEGIC</sequence>
<dbReference type="PRINTS" id="PR00502">
    <property type="entry name" value="NUDIXFAMILY"/>
</dbReference>
<dbReference type="CDD" id="cd03428">
    <property type="entry name" value="NUDIX_Ap4A_Nudt2"/>
    <property type="match status" value="1"/>
</dbReference>
<dbReference type="InterPro" id="IPR020084">
    <property type="entry name" value="NUDIX_hydrolase_CS"/>
</dbReference>
<dbReference type="InterPro" id="IPR020476">
    <property type="entry name" value="Nudix_hydrolase"/>
</dbReference>
<evidence type="ECO:0000256" key="5">
    <source>
        <dbReference type="ARBA" id="ARBA00022801"/>
    </source>
</evidence>
<keyword evidence="5 7" id="KW-0378">Hydrolase</keyword>
<evidence type="ECO:0000313" key="9">
    <source>
        <dbReference type="EMBL" id="CAL1239206.1"/>
    </source>
</evidence>
<dbReference type="InterPro" id="IPR003565">
    <property type="entry name" value="Tetra_PHTase"/>
</dbReference>
<evidence type="ECO:0000256" key="6">
    <source>
        <dbReference type="ARBA" id="ARBA00032644"/>
    </source>
</evidence>
<evidence type="ECO:0000256" key="7">
    <source>
        <dbReference type="RuleBase" id="RU003476"/>
    </source>
</evidence>
<evidence type="ECO:0000256" key="3">
    <source>
        <dbReference type="ARBA" id="ARBA00018911"/>
    </source>
</evidence>
<dbReference type="InterPro" id="IPR051325">
    <property type="entry name" value="Nudix_hydrolase_domain"/>
</dbReference>
<protein>
    <recommendedName>
        <fullName evidence="3">Bis(5'-nucleosyl)-tetraphosphatase [asymmetrical]</fullName>
    </recommendedName>
    <alternativeName>
        <fullName evidence="6">Diadenosine 5',5'''-P1,P4-tetraphosphate asymmetrical hydrolase</fullName>
    </alternativeName>
</protein>
<accession>A0ABM9NF32</accession>
<dbReference type="PANTHER" id="PTHR21340">
    <property type="entry name" value="DIADENOSINE 5,5-P1,P4-TETRAPHOSPHATE PYROPHOSPHOHYDROLASE MUTT"/>
    <property type="match status" value="1"/>
</dbReference>
<evidence type="ECO:0000256" key="4">
    <source>
        <dbReference type="ARBA" id="ARBA00022741"/>
    </source>
</evidence>
<dbReference type="PANTHER" id="PTHR21340:SF0">
    <property type="entry name" value="BIS(5'-NUCLEOSYL)-TETRAPHOSPHATASE [ASYMMETRICAL]"/>
    <property type="match status" value="1"/>
</dbReference>
<comment type="similarity">
    <text evidence="2 7">Belongs to the Nudix hydrolase family.</text>
</comment>
<dbReference type="InterPro" id="IPR000086">
    <property type="entry name" value="NUDIX_hydrolase_dom"/>
</dbReference>
<gene>
    <name evidence="9" type="ORF">MECH1_V1_0430</name>
</gene>
<feature type="domain" description="Nudix hydrolase" evidence="8">
    <location>
        <begin position="3"/>
        <end position="133"/>
    </location>
</feature>
<name>A0ABM9NF32_9GAMM</name>
<evidence type="ECO:0000313" key="10">
    <source>
        <dbReference type="Proteomes" id="UP001497493"/>
    </source>
</evidence>
<evidence type="ECO:0000256" key="1">
    <source>
        <dbReference type="ARBA" id="ARBA00001946"/>
    </source>
</evidence>
<dbReference type="PROSITE" id="PS51462">
    <property type="entry name" value="NUDIX"/>
    <property type="match status" value="1"/>
</dbReference>
<proteinExistence type="inferred from homology"/>
<dbReference type="InterPro" id="IPR015797">
    <property type="entry name" value="NUDIX_hydrolase-like_dom_sf"/>
</dbReference>
<keyword evidence="10" id="KW-1185">Reference proteome</keyword>
<reference evidence="9 10" key="1">
    <citation type="submission" date="2024-04" db="EMBL/GenBank/DDBJ databases">
        <authorList>
            <person name="Cremers G."/>
        </authorList>
    </citation>
    <scope>NUCLEOTIDE SEQUENCE [LARGE SCALE GENOMIC DNA]</scope>
    <source>
        <strain evidence="9">MeCH1-AG</strain>
    </source>
</reference>
<keyword evidence="4" id="KW-0547">Nucleotide-binding</keyword>
<dbReference type="Gene3D" id="3.90.79.10">
    <property type="entry name" value="Nucleoside Triphosphate Pyrophosphohydrolase"/>
    <property type="match status" value="1"/>
</dbReference>
<dbReference type="SUPFAM" id="SSF55811">
    <property type="entry name" value="Nudix"/>
    <property type="match status" value="1"/>
</dbReference>
<evidence type="ECO:0000259" key="8">
    <source>
        <dbReference type="PROSITE" id="PS51462"/>
    </source>
</evidence>
<dbReference type="Proteomes" id="UP001497493">
    <property type="component" value="Chromosome"/>
</dbReference>